<keyword evidence="1" id="KW-0732">Signal</keyword>
<evidence type="ECO:0000313" key="2">
    <source>
        <dbReference type="EMBL" id="KAK9095046.1"/>
    </source>
</evidence>
<dbReference type="AlphaFoldDB" id="A0AAP0EKA3"/>
<feature type="signal peptide" evidence="1">
    <location>
        <begin position="1"/>
        <end position="21"/>
    </location>
</feature>
<proteinExistence type="predicted"/>
<protein>
    <submittedName>
        <fullName evidence="2">Uncharacterized protein</fullName>
    </submittedName>
</protein>
<evidence type="ECO:0000256" key="1">
    <source>
        <dbReference type="SAM" id="SignalP"/>
    </source>
</evidence>
<keyword evidence="3" id="KW-1185">Reference proteome</keyword>
<accession>A0AAP0EKA3</accession>
<name>A0AAP0EKA3_9MAGN</name>
<sequence length="124" mass="13383">MELLRLAFFGTLLMILGFCHCSNKSVEVNGLVECSECSLDNIESAEVLSGHQILISCKVGDEQFETRGIGEVKDGSSSGDDLDLKMERRWSSNSGDDLEKLGSCSGVEEDVRSVRSCSGVEGDV</sequence>
<reference evidence="2 3" key="1">
    <citation type="submission" date="2024-01" db="EMBL/GenBank/DDBJ databases">
        <title>Genome assemblies of Stephania.</title>
        <authorList>
            <person name="Yang L."/>
        </authorList>
    </citation>
    <scope>NUCLEOTIDE SEQUENCE [LARGE SCALE GENOMIC DNA]</scope>
    <source>
        <strain evidence="2">JXDWG</strain>
        <tissue evidence="2">Leaf</tissue>
    </source>
</reference>
<dbReference type="Proteomes" id="UP001419268">
    <property type="component" value="Unassembled WGS sequence"/>
</dbReference>
<dbReference type="EMBL" id="JBBNAG010000011">
    <property type="protein sequence ID" value="KAK9095046.1"/>
    <property type="molecule type" value="Genomic_DNA"/>
</dbReference>
<organism evidence="2 3">
    <name type="scientific">Stephania cephalantha</name>
    <dbReference type="NCBI Taxonomy" id="152367"/>
    <lineage>
        <taxon>Eukaryota</taxon>
        <taxon>Viridiplantae</taxon>
        <taxon>Streptophyta</taxon>
        <taxon>Embryophyta</taxon>
        <taxon>Tracheophyta</taxon>
        <taxon>Spermatophyta</taxon>
        <taxon>Magnoliopsida</taxon>
        <taxon>Ranunculales</taxon>
        <taxon>Menispermaceae</taxon>
        <taxon>Menispermoideae</taxon>
        <taxon>Cissampelideae</taxon>
        <taxon>Stephania</taxon>
    </lineage>
</organism>
<comment type="caution">
    <text evidence="2">The sequence shown here is derived from an EMBL/GenBank/DDBJ whole genome shotgun (WGS) entry which is preliminary data.</text>
</comment>
<evidence type="ECO:0000313" key="3">
    <source>
        <dbReference type="Proteomes" id="UP001419268"/>
    </source>
</evidence>
<feature type="chain" id="PRO_5042867266" evidence="1">
    <location>
        <begin position="22"/>
        <end position="124"/>
    </location>
</feature>
<gene>
    <name evidence="2" type="ORF">Scep_026515</name>
</gene>